<feature type="transmembrane region" description="Helical" evidence="6">
    <location>
        <begin position="12"/>
        <end position="30"/>
    </location>
</feature>
<feature type="transmembrane region" description="Helical" evidence="6">
    <location>
        <begin position="85"/>
        <end position="108"/>
    </location>
</feature>
<name>A0A075GWA8_9ARCH</name>
<dbReference type="EC" id="1.6.5.3" evidence="8"/>
<accession>A0A075GWA8</accession>
<feature type="transmembrane region" description="Helical" evidence="6">
    <location>
        <begin position="416"/>
        <end position="435"/>
    </location>
</feature>
<dbReference type="GO" id="GO:0015990">
    <property type="term" value="P:electron transport coupled proton transport"/>
    <property type="evidence" value="ECO:0007669"/>
    <property type="project" value="TreeGrafter"/>
</dbReference>
<proteinExistence type="inferred from homology"/>
<keyword evidence="5 6" id="KW-0472">Membrane</keyword>
<dbReference type="GO" id="GO:0016020">
    <property type="term" value="C:membrane"/>
    <property type="evidence" value="ECO:0007669"/>
    <property type="project" value="UniProtKB-SubCell"/>
</dbReference>
<dbReference type="PANTHER" id="PTHR43507:SF1">
    <property type="entry name" value="NADH-UBIQUINONE OXIDOREDUCTASE CHAIN 4"/>
    <property type="match status" value="1"/>
</dbReference>
<dbReference type="EMBL" id="KF900819">
    <property type="protein sequence ID" value="AIF08049.1"/>
    <property type="molecule type" value="Genomic_DNA"/>
</dbReference>
<keyword evidence="4 6" id="KW-1133">Transmembrane helix</keyword>
<dbReference type="InterPro" id="IPR010227">
    <property type="entry name" value="NADH_Q_OxRdtase_chainM/4"/>
</dbReference>
<feature type="transmembrane region" description="Helical" evidence="6">
    <location>
        <begin position="455"/>
        <end position="478"/>
    </location>
</feature>
<organism evidence="8">
    <name type="scientific">uncultured marine thaumarchaeote KM3_26_F01</name>
    <dbReference type="NCBI Taxonomy" id="1456108"/>
    <lineage>
        <taxon>Archaea</taxon>
        <taxon>Nitrososphaerota</taxon>
        <taxon>environmental samples</taxon>
    </lineage>
</organism>
<feature type="transmembrane region" description="Helical" evidence="6">
    <location>
        <begin position="217"/>
        <end position="239"/>
    </location>
</feature>
<dbReference type="GO" id="GO:0003954">
    <property type="term" value="F:NADH dehydrogenase activity"/>
    <property type="evidence" value="ECO:0007669"/>
    <property type="project" value="TreeGrafter"/>
</dbReference>
<dbReference type="PANTHER" id="PTHR43507">
    <property type="entry name" value="NADH-UBIQUINONE OXIDOREDUCTASE CHAIN 4"/>
    <property type="match status" value="1"/>
</dbReference>
<evidence type="ECO:0000256" key="3">
    <source>
        <dbReference type="ARBA" id="ARBA00022692"/>
    </source>
</evidence>
<feature type="transmembrane region" description="Helical" evidence="6">
    <location>
        <begin position="251"/>
        <end position="270"/>
    </location>
</feature>
<keyword evidence="3 6" id="KW-0812">Transmembrane</keyword>
<feature type="transmembrane region" description="Helical" evidence="6">
    <location>
        <begin position="341"/>
        <end position="359"/>
    </location>
</feature>
<evidence type="ECO:0000256" key="1">
    <source>
        <dbReference type="ARBA" id="ARBA00004141"/>
    </source>
</evidence>
<dbReference type="GO" id="GO:0048039">
    <property type="term" value="F:ubiquinone binding"/>
    <property type="evidence" value="ECO:0007669"/>
    <property type="project" value="TreeGrafter"/>
</dbReference>
<comment type="subcellular location">
    <subcellularLocation>
        <location evidence="1">Membrane</location>
        <topology evidence="1">Multi-pass membrane protein</topology>
    </subcellularLocation>
</comment>
<dbReference type="Pfam" id="PF00361">
    <property type="entry name" value="Proton_antipo_M"/>
    <property type="match status" value="1"/>
</dbReference>
<dbReference type="NCBIfam" id="TIGR01972">
    <property type="entry name" value="NDH_I_M"/>
    <property type="match status" value="1"/>
</dbReference>
<protein>
    <submittedName>
        <fullName evidence="8">NADH-quinone oxidoreductase subunit M (NuoM)</fullName>
        <ecNumber evidence="8">1.6.5.3</ecNumber>
    </submittedName>
</protein>
<evidence type="ECO:0000259" key="7">
    <source>
        <dbReference type="Pfam" id="PF00361"/>
    </source>
</evidence>
<evidence type="ECO:0000256" key="6">
    <source>
        <dbReference type="SAM" id="Phobius"/>
    </source>
</evidence>
<dbReference type="AlphaFoldDB" id="A0A075GWA8"/>
<feature type="transmembrane region" description="Helical" evidence="6">
    <location>
        <begin position="315"/>
        <end position="335"/>
    </location>
</feature>
<feature type="transmembrane region" description="Helical" evidence="6">
    <location>
        <begin position="120"/>
        <end position="137"/>
    </location>
</feature>
<sequence length="497" mass="54548">MIMLVDVSFPLISILIALPILAGLAIPLLFKNSQKYIIHYSILIALIELFITFYSYGLILSNGSGGEYNFVEGPVTILGNFGIDYLVGMDGLSGPLVLITSILTLLVLFGSRDLIEDRKVLYYAMIFIFQGSIMGVFTQLNMILFYVFWDIVLIPMFLFIGIWGGPRKRYAAMKFFLFTFVGSVFMLLAFILIYFNVSPHSFNIPEVAGKIPLSLQIISSVLFFIGFGVKLPVVPFHTWLPDAHVEAPAPISVFLAGLLLKMGGYGFLRFNIGLLPEASAQYAWIFILIGIITMFYGAIVAIVQTDIKKMIALTSVNHMGFVLVGAFTGTIFGISGSVFQMFTHAAAVGIMFMLSGYLHEATGTRNITVIKGLKFSSPRLATLLILGSMAAMCIPIFSSFISEYMVILGAIQINPIYALIVAVPAITVGYFLWMLRRVVMSDPKSNVKKWDLSNVSTVALVLYLVPLVLTLIAPWLILDVVNPLSTVYAAIMSGGAA</sequence>
<dbReference type="InterPro" id="IPR003918">
    <property type="entry name" value="NADH_UbQ_OxRdtase"/>
</dbReference>
<dbReference type="GO" id="GO:0008137">
    <property type="term" value="F:NADH dehydrogenase (ubiquinone) activity"/>
    <property type="evidence" value="ECO:0007669"/>
    <property type="project" value="InterPro"/>
</dbReference>
<evidence type="ECO:0000256" key="2">
    <source>
        <dbReference type="ARBA" id="ARBA00009025"/>
    </source>
</evidence>
<feature type="transmembrane region" description="Helical" evidence="6">
    <location>
        <begin position="175"/>
        <end position="197"/>
    </location>
</feature>
<gene>
    <name evidence="8" type="primary">nuoM</name>
</gene>
<feature type="transmembrane region" description="Helical" evidence="6">
    <location>
        <begin position="37"/>
        <end position="59"/>
    </location>
</feature>
<dbReference type="PRINTS" id="PR01437">
    <property type="entry name" value="NUOXDRDTASE4"/>
</dbReference>
<evidence type="ECO:0000256" key="5">
    <source>
        <dbReference type="ARBA" id="ARBA00023136"/>
    </source>
</evidence>
<feature type="domain" description="NADH:quinone oxidoreductase/Mrp antiporter transmembrane" evidence="7">
    <location>
        <begin position="141"/>
        <end position="423"/>
    </location>
</feature>
<feature type="transmembrane region" description="Helical" evidence="6">
    <location>
        <begin position="380"/>
        <end position="401"/>
    </location>
</feature>
<keyword evidence="8" id="KW-0560">Oxidoreductase</keyword>
<dbReference type="GO" id="GO:0042773">
    <property type="term" value="P:ATP synthesis coupled electron transport"/>
    <property type="evidence" value="ECO:0007669"/>
    <property type="project" value="InterPro"/>
</dbReference>
<dbReference type="InterPro" id="IPR001750">
    <property type="entry name" value="ND/Mrp_TM"/>
</dbReference>
<evidence type="ECO:0000256" key="4">
    <source>
        <dbReference type="ARBA" id="ARBA00022989"/>
    </source>
</evidence>
<evidence type="ECO:0000313" key="8">
    <source>
        <dbReference type="EMBL" id="AIF08049.1"/>
    </source>
</evidence>
<comment type="similarity">
    <text evidence="2">Belongs to the complex I subunit 4 family.</text>
</comment>
<reference evidence="8" key="1">
    <citation type="journal article" date="2014" name="Genome Biol. Evol.">
        <title>Pangenome evidence for extensive interdomain horizontal transfer affecting lineage core and shell genes in uncultured planktonic thaumarchaeota and euryarchaeota.</title>
        <authorList>
            <person name="Deschamps P."/>
            <person name="Zivanovic Y."/>
            <person name="Moreira D."/>
            <person name="Rodriguez-Valera F."/>
            <person name="Lopez-Garcia P."/>
        </authorList>
    </citation>
    <scope>NUCLEOTIDE SEQUENCE</scope>
</reference>
<feature type="transmembrane region" description="Helical" evidence="6">
    <location>
        <begin position="282"/>
        <end position="303"/>
    </location>
</feature>
<feature type="transmembrane region" description="Helical" evidence="6">
    <location>
        <begin position="143"/>
        <end position="163"/>
    </location>
</feature>